<dbReference type="InterPro" id="IPR014717">
    <property type="entry name" value="Transl_elong_EF1B/ribsomal_bS6"/>
</dbReference>
<name>A0A813SBY8_9BILA</name>
<evidence type="ECO:0000256" key="6">
    <source>
        <dbReference type="SAM" id="MobiDB-lite"/>
    </source>
</evidence>
<evidence type="ECO:0008006" key="11">
    <source>
        <dbReference type="Google" id="ProtNLM"/>
    </source>
</evidence>
<evidence type="ECO:0000256" key="3">
    <source>
        <dbReference type="ARBA" id="ARBA00022917"/>
    </source>
</evidence>
<feature type="region of interest" description="Disordered" evidence="6">
    <location>
        <begin position="99"/>
        <end position="138"/>
    </location>
</feature>
<evidence type="ECO:0000256" key="5">
    <source>
        <dbReference type="SAM" id="Coils"/>
    </source>
</evidence>
<comment type="similarity">
    <text evidence="1 4">Belongs to the EF-1-beta/EF-1-delta family.</text>
</comment>
<evidence type="ECO:0000256" key="4">
    <source>
        <dbReference type="RuleBase" id="RU003791"/>
    </source>
</evidence>
<evidence type="ECO:0000256" key="2">
    <source>
        <dbReference type="ARBA" id="ARBA00022768"/>
    </source>
</evidence>
<feature type="compositionally biased region" description="Acidic residues" evidence="6">
    <location>
        <begin position="120"/>
        <end position="135"/>
    </location>
</feature>
<dbReference type="PANTHER" id="PTHR11595">
    <property type="entry name" value="EF-HAND AND COILED-COIL DOMAIN-CONTAINING FAMILY MEMBER"/>
    <property type="match status" value="1"/>
</dbReference>
<dbReference type="InterPro" id="IPR001326">
    <property type="entry name" value="Transl_elong_EF1B_B/D_CS"/>
</dbReference>
<reference evidence="9" key="1">
    <citation type="submission" date="2021-02" db="EMBL/GenBank/DDBJ databases">
        <authorList>
            <person name="Nowell W R."/>
        </authorList>
    </citation>
    <scope>NUCLEOTIDE SEQUENCE</scope>
    <source>
        <strain evidence="9">Ploen Becks lab</strain>
    </source>
</reference>
<evidence type="ECO:0000313" key="9">
    <source>
        <dbReference type="EMBL" id="CAF0793031.1"/>
    </source>
</evidence>
<accession>A0A813SBY8</accession>
<dbReference type="AlphaFoldDB" id="A0A813SBY8"/>
<dbReference type="CDD" id="cd00292">
    <property type="entry name" value="EF1B"/>
    <property type="match status" value="1"/>
</dbReference>
<dbReference type="Pfam" id="PF10587">
    <property type="entry name" value="EF-1_beta_acid"/>
    <property type="match status" value="1"/>
</dbReference>
<comment type="caution">
    <text evidence="9">The sequence shown here is derived from an EMBL/GenBank/DDBJ whole genome shotgun (WGS) entry which is preliminary data.</text>
</comment>
<dbReference type="SMART" id="SM00888">
    <property type="entry name" value="EF1_GNE"/>
    <property type="match status" value="1"/>
</dbReference>
<keyword evidence="10" id="KW-1185">Reference proteome</keyword>
<dbReference type="GO" id="GO:0003746">
    <property type="term" value="F:translation elongation factor activity"/>
    <property type="evidence" value="ECO:0007669"/>
    <property type="project" value="UniProtKB-KW"/>
</dbReference>
<feature type="compositionally biased region" description="Low complexity" evidence="6">
    <location>
        <begin position="99"/>
        <end position="117"/>
    </location>
</feature>
<dbReference type="InterPro" id="IPR049720">
    <property type="entry name" value="EF1B_bsu/dsu"/>
</dbReference>
<feature type="domain" description="Elongation factor 1 beta central acidic region eukaryote" evidence="8">
    <location>
        <begin position="126"/>
        <end position="152"/>
    </location>
</feature>
<dbReference type="OrthoDB" id="331763at2759"/>
<dbReference type="InterPro" id="IPR018940">
    <property type="entry name" value="EF-1_beta_acid_region_euk"/>
</dbReference>
<dbReference type="InterPro" id="IPR036219">
    <property type="entry name" value="eEF-1beta-like_sf"/>
</dbReference>
<dbReference type="PANTHER" id="PTHR11595:SF26">
    <property type="entry name" value="ELONGATION FACTOR 1-DELTA"/>
    <property type="match status" value="1"/>
</dbReference>
<dbReference type="SUPFAM" id="SSF54984">
    <property type="entry name" value="eEF-1beta-like"/>
    <property type="match status" value="1"/>
</dbReference>
<evidence type="ECO:0000259" key="7">
    <source>
        <dbReference type="SMART" id="SM00888"/>
    </source>
</evidence>
<keyword evidence="2 4" id="KW-0251">Elongation factor</keyword>
<dbReference type="PROSITE" id="PS00825">
    <property type="entry name" value="EF1BD_2"/>
    <property type="match status" value="1"/>
</dbReference>
<gene>
    <name evidence="9" type="ORF">OXX778_LOCUS6069</name>
</gene>
<feature type="domain" description="Translation elongation factor EF1B beta/delta subunit guanine nucleotide exchange" evidence="7">
    <location>
        <begin position="161"/>
        <end position="247"/>
    </location>
</feature>
<dbReference type="EMBL" id="CAJNOC010000697">
    <property type="protein sequence ID" value="CAF0793031.1"/>
    <property type="molecule type" value="Genomic_DNA"/>
</dbReference>
<protein>
    <recommendedName>
        <fullName evidence="11">Elongation factor 1-delta</fullName>
    </recommendedName>
</protein>
<dbReference type="SMART" id="SM01182">
    <property type="entry name" value="EF-1_beta_acid"/>
    <property type="match status" value="1"/>
</dbReference>
<evidence type="ECO:0000313" key="10">
    <source>
        <dbReference type="Proteomes" id="UP000663879"/>
    </source>
</evidence>
<feature type="coiled-coil region" evidence="5">
    <location>
        <begin position="61"/>
        <end position="95"/>
    </location>
</feature>
<dbReference type="FunFam" id="3.30.70.60:FF:000001">
    <property type="entry name" value="Elongation factor 1-beta 1 like"/>
    <property type="match status" value="1"/>
</dbReference>
<dbReference type="Proteomes" id="UP000663879">
    <property type="component" value="Unassembled WGS sequence"/>
</dbReference>
<evidence type="ECO:0000259" key="8">
    <source>
        <dbReference type="SMART" id="SM01182"/>
    </source>
</evidence>
<dbReference type="GO" id="GO:0005085">
    <property type="term" value="F:guanyl-nucleotide exchange factor activity"/>
    <property type="evidence" value="ECO:0007669"/>
    <property type="project" value="TreeGrafter"/>
</dbReference>
<keyword evidence="5" id="KW-0175">Coiled coil</keyword>
<dbReference type="GO" id="GO:0005853">
    <property type="term" value="C:eukaryotic translation elongation factor 1 complex"/>
    <property type="evidence" value="ECO:0007669"/>
    <property type="project" value="InterPro"/>
</dbReference>
<proteinExistence type="inferred from homology"/>
<evidence type="ECO:0000256" key="1">
    <source>
        <dbReference type="ARBA" id="ARBA00007411"/>
    </source>
</evidence>
<dbReference type="Gene3D" id="3.30.70.60">
    <property type="match status" value="1"/>
</dbReference>
<dbReference type="Pfam" id="PF00736">
    <property type="entry name" value="EF1_GNE"/>
    <property type="match status" value="1"/>
</dbReference>
<sequence length="247" mass="27756">MTAHLLLKESVFLNRSLYQEAERHYSLRKDLPVSSNTVTDEVNKIREQVRAGLNEAESVQVSELVERLNHVELENKQLKSLLEKLESRLAQLEGGKPVAATGKPAAAPAPAAKAPAKAENDDDFDLFGEDDEDDEEKKRITEERLKAYNEKKAKKPTVVAKSSVLLDVKVWDDETDMKALEESVRSIEMEGLVWGQSKLIPVAFGVKKLQIQCVIEDDKVSTETLEEKICEFEDYVQSVDIAAFNKI</sequence>
<dbReference type="GO" id="GO:0005829">
    <property type="term" value="C:cytosol"/>
    <property type="evidence" value="ECO:0007669"/>
    <property type="project" value="TreeGrafter"/>
</dbReference>
<organism evidence="9 10">
    <name type="scientific">Brachionus calyciflorus</name>
    <dbReference type="NCBI Taxonomy" id="104777"/>
    <lineage>
        <taxon>Eukaryota</taxon>
        <taxon>Metazoa</taxon>
        <taxon>Spiralia</taxon>
        <taxon>Gnathifera</taxon>
        <taxon>Rotifera</taxon>
        <taxon>Eurotatoria</taxon>
        <taxon>Monogononta</taxon>
        <taxon>Pseudotrocha</taxon>
        <taxon>Ploima</taxon>
        <taxon>Brachionidae</taxon>
        <taxon>Brachionus</taxon>
    </lineage>
</organism>
<dbReference type="InterPro" id="IPR014038">
    <property type="entry name" value="EF1B_bsu/dsu_GNE"/>
</dbReference>
<keyword evidence="3 4" id="KW-0648">Protein biosynthesis</keyword>